<reference evidence="2 3" key="1">
    <citation type="submission" date="2024-10" db="EMBL/GenBank/DDBJ databases">
        <title>Updated reference genomes for cyclostephanoid diatoms.</title>
        <authorList>
            <person name="Roberts W.R."/>
            <person name="Alverson A.J."/>
        </authorList>
    </citation>
    <scope>NUCLEOTIDE SEQUENCE [LARGE SCALE GENOMIC DNA]</scope>
    <source>
        <strain evidence="2 3">AJA232-27</strain>
    </source>
</reference>
<name>A0ABD3NFG1_9STRA</name>
<organism evidence="2 3">
    <name type="scientific">Discostella pseudostelligera</name>
    <dbReference type="NCBI Taxonomy" id="259834"/>
    <lineage>
        <taxon>Eukaryota</taxon>
        <taxon>Sar</taxon>
        <taxon>Stramenopiles</taxon>
        <taxon>Ochrophyta</taxon>
        <taxon>Bacillariophyta</taxon>
        <taxon>Coscinodiscophyceae</taxon>
        <taxon>Thalassiosirophycidae</taxon>
        <taxon>Stephanodiscales</taxon>
        <taxon>Stephanodiscaceae</taxon>
        <taxon>Discostella</taxon>
    </lineage>
</organism>
<evidence type="ECO:0008006" key="4">
    <source>
        <dbReference type="Google" id="ProtNLM"/>
    </source>
</evidence>
<dbReference type="Pfam" id="PF04641">
    <property type="entry name" value="Rtf2"/>
    <property type="match status" value="1"/>
</dbReference>
<protein>
    <recommendedName>
        <fullName evidence="4">Replication termination factor 2</fullName>
    </recommendedName>
</protein>
<accession>A0ABD3NFG1</accession>
<feature type="compositionally biased region" description="Basic and acidic residues" evidence="1">
    <location>
        <begin position="277"/>
        <end position="301"/>
    </location>
</feature>
<feature type="compositionally biased region" description="Basic and acidic residues" evidence="1">
    <location>
        <begin position="23"/>
        <end position="41"/>
    </location>
</feature>
<gene>
    <name evidence="2" type="ORF">ACHAWU_003760</name>
</gene>
<keyword evidence="3" id="KW-1185">Reference proteome</keyword>
<dbReference type="EMBL" id="JALLBG020000023">
    <property type="protein sequence ID" value="KAL3771585.1"/>
    <property type="molecule type" value="Genomic_DNA"/>
</dbReference>
<dbReference type="PANTHER" id="PTHR12775">
    <property type="entry name" value="PROTEIN C20ORF43 HOMOLOG"/>
    <property type="match status" value="1"/>
</dbReference>
<comment type="caution">
    <text evidence="2">The sequence shown here is derived from an EMBL/GenBank/DDBJ whole genome shotgun (WGS) entry which is preliminary data.</text>
</comment>
<dbReference type="AlphaFoldDB" id="A0ABD3NFG1"/>
<dbReference type="InterPro" id="IPR006735">
    <property type="entry name" value="Rtf2"/>
</dbReference>
<feature type="region of interest" description="Disordered" evidence="1">
    <location>
        <begin position="259"/>
        <end position="370"/>
    </location>
</feature>
<evidence type="ECO:0000313" key="3">
    <source>
        <dbReference type="Proteomes" id="UP001530293"/>
    </source>
</evidence>
<dbReference type="Proteomes" id="UP001530293">
    <property type="component" value="Unassembled WGS sequence"/>
</dbReference>
<sequence>MGGDGGTIGSTRAYLRGAGKACHTADHPSSARERSKKAVSDDAVGRAKLTLSTCAISGEVLEFSPGTAEDIVACPYGRLYKREKVLEALLRRARGGVGGGNDNDRNNNTDAAASASISHIRGMKDLHTVRFHVMAVSSGEGITQNNGRRNGAHYAPACPITGSDIGSGKVPSYVIVRSDAAKVKKNGNVDEDEVSRAPNVLSERAIKEMGVPGLQAEFGPFEEKDMILLAPPLTGGVFDEIKRKWEERVELDRVAKLEKKKDKKRKRNPEDATLTTSHDHDMKPSSAKTNDKTSLTKDMGNKHSNTRTINEKKKSSSSSSSAAVNEARSAVQSAISHNPVLLNLFGAGKAEKKQNPTEKEKRDLLFTRNC</sequence>
<proteinExistence type="predicted"/>
<evidence type="ECO:0000313" key="2">
    <source>
        <dbReference type="EMBL" id="KAL3771585.1"/>
    </source>
</evidence>
<feature type="compositionally biased region" description="Basic and acidic residues" evidence="1">
    <location>
        <begin position="349"/>
        <end position="370"/>
    </location>
</feature>
<dbReference type="PANTHER" id="PTHR12775:SF0">
    <property type="entry name" value="REPLICATION TERMINATION FACTOR 2"/>
    <property type="match status" value="1"/>
</dbReference>
<feature type="region of interest" description="Disordered" evidence="1">
    <location>
        <begin position="19"/>
        <end position="41"/>
    </location>
</feature>
<evidence type="ECO:0000256" key="1">
    <source>
        <dbReference type="SAM" id="MobiDB-lite"/>
    </source>
</evidence>